<proteinExistence type="predicted"/>
<evidence type="ECO:0000313" key="7">
    <source>
        <dbReference type="Proteomes" id="UP000886520"/>
    </source>
</evidence>
<dbReference type="Gene3D" id="1.20.120.20">
    <property type="entry name" value="Apolipoprotein"/>
    <property type="match status" value="1"/>
</dbReference>
<dbReference type="OrthoDB" id="2017695at2759"/>
<keyword evidence="1" id="KW-0175">Coiled coil</keyword>
<name>A0A9D4VBT5_ADICA</name>
<keyword evidence="3" id="KW-0472">Membrane</keyword>
<feature type="signal peptide" evidence="4">
    <location>
        <begin position="1"/>
        <end position="20"/>
    </location>
</feature>
<comment type="caution">
    <text evidence="6">The sequence shown here is derived from an EMBL/GenBank/DDBJ whole genome shotgun (WGS) entry which is preliminary data.</text>
</comment>
<sequence length="430" mass="48418">MTAVSFRLLLLLLLPLSARADIELHSDGAPSPAKPQRDPALLLELHSLKSQYQDLEESSLEKDLVIHDKEKTISALRVELENLKKKESLQYDNVLTELGSKVTQLEDDLKRTELELQDSRSKAKTLEAAQSLHSSKIKQLEKVVAEQKKQIGKAEQALRAAEATLLRVQQEADAKDNELRKVHGGWLPPWTSMRLVELQAMAVEHWSKYGQPLVDMTVERASEKMTAAQKWTKPHLEKLKTHAENNWAPAFRSSVESVSTTVSPHFETARSKLLEGYQASKDFVSPHLNKAQVAMEPHIQVAREACRPYVEEAASLLRPYYEKAQSLTKPYSDKFTKGYRRFLTSATAYHKQLQESMKGKMEKVDFLAVLATSNEFLGFLSAALLVLPPLFIFMFLSSALAPSKKPVRSSKGHHGGHSHKRAKRAKQADK</sequence>
<evidence type="ECO:0000256" key="2">
    <source>
        <dbReference type="SAM" id="MobiDB-lite"/>
    </source>
</evidence>
<evidence type="ECO:0000256" key="1">
    <source>
        <dbReference type="SAM" id="Coils"/>
    </source>
</evidence>
<dbReference type="Proteomes" id="UP000886520">
    <property type="component" value="Chromosome 3"/>
</dbReference>
<accession>A0A9D4VBT5</accession>
<dbReference type="EMBL" id="JABFUD020000002">
    <property type="protein sequence ID" value="KAI5082900.1"/>
    <property type="molecule type" value="Genomic_DNA"/>
</dbReference>
<dbReference type="SUPFAM" id="SSF58113">
    <property type="entry name" value="Apolipoprotein A-I"/>
    <property type="match status" value="1"/>
</dbReference>
<feature type="transmembrane region" description="Helical" evidence="3">
    <location>
        <begin position="376"/>
        <end position="401"/>
    </location>
</feature>
<feature type="coiled-coil region" evidence="1">
    <location>
        <begin position="66"/>
        <end position="178"/>
    </location>
</feature>
<evidence type="ECO:0000256" key="3">
    <source>
        <dbReference type="SAM" id="Phobius"/>
    </source>
</evidence>
<feature type="chain" id="PRO_5040045548" evidence="4">
    <location>
        <begin position="21"/>
        <end position="430"/>
    </location>
</feature>
<evidence type="ECO:0000256" key="4">
    <source>
        <dbReference type="SAM" id="SignalP"/>
    </source>
</evidence>
<dbReference type="EMBL" id="JABFUD020000002">
    <property type="protein sequence ID" value="KAI5083610.1"/>
    <property type="molecule type" value="Genomic_DNA"/>
</dbReference>
<keyword evidence="3" id="KW-0812">Transmembrane</keyword>
<reference evidence="6" key="1">
    <citation type="submission" date="2021-01" db="EMBL/GenBank/DDBJ databases">
        <title>Adiantum capillus-veneris genome.</title>
        <authorList>
            <person name="Fang Y."/>
            <person name="Liao Q."/>
        </authorList>
    </citation>
    <scope>NUCLEOTIDE SEQUENCE</scope>
    <source>
        <strain evidence="6">H3</strain>
        <tissue evidence="6">Leaf</tissue>
    </source>
</reference>
<evidence type="ECO:0000313" key="6">
    <source>
        <dbReference type="EMBL" id="KAI5083610.1"/>
    </source>
</evidence>
<protein>
    <submittedName>
        <fullName evidence="6">Uncharacterized protein</fullName>
    </submittedName>
</protein>
<keyword evidence="3" id="KW-1133">Transmembrane helix</keyword>
<feature type="region of interest" description="Disordered" evidence="2">
    <location>
        <begin position="404"/>
        <end position="430"/>
    </location>
</feature>
<gene>
    <name evidence="5" type="ORF">GOP47_0002643</name>
    <name evidence="6" type="ORF">GOP47_0003353</name>
</gene>
<evidence type="ECO:0000313" key="5">
    <source>
        <dbReference type="EMBL" id="KAI5082900.1"/>
    </source>
</evidence>
<dbReference type="PANTHER" id="PTHR34360">
    <property type="entry name" value="OS08G0519400 PROTEIN"/>
    <property type="match status" value="1"/>
</dbReference>
<keyword evidence="4" id="KW-0732">Signal</keyword>
<dbReference type="PANTHER" id="PTHR34360:SF1">
    <property type="entry name" value="OS08G0519400 PROTEIN"/>
    <property type="match status" value="1"/>
</dbReference>
<organism evidence="6 7">
    <name type="scientific">Adiantum capillus-veneris</name>
    <name type="common">Maidenhair fern</name>
    <dbReference type="NCBI Taxonomy" id="13818"/>
    <lineage>
        <taxon>Eukaryota</taxon>
        <taxon>Viridiplantae</taxon>
        <taxon>Streptophyta</taxon>
        <taxon>Embryophyta</taxon>
        <taxon>Tracheophyta</taxon>
        <taxon>Polypodiopsida</taxon>
        <taxon>Polypodiidae</taxon>
        <taxon>Polypodiales</taxon>
        <taxon>Pteridineae</taxon>
        <taxon>Pteridaceae</taxon>
        <taxon>Vittarioideae</taxon>
        <taxon>Adiantum</taxon>
    </lineage>
</organism>
<feature type="compositionally biased region" description="Basic residues" evidence="2">
    <location>
        <begin position="405"/>
        <end position="430"/>
    </location>
</feature>
<dbReference type="AlphaFoldDB" id="A0A9D4VBT5"/>
<keyword evidence="7" id="KW-1185">Reference proteome</keyword>